<evidence type="ECO:0000313" key="3">
    <source>
        <dbReference type="Proteomes" id="UP000005953"/>
    </source>
</evidence>
<accession>A4BGZ5</accession>
<organism evidence="2 3">
    <name type="scientific">Reinekea blandensis MED297</name>
    <dbReference type="NCBI Taxonomy" id="314283"/>
    <lineage>
        <taxon>Bacteria</taxon>
        <taxon>Pseudomonadati</taxon>
        <taxon>Pseudomonadota</taxon>
        <taxon>Gammaproteobacteria</taxon>
        <taxon>Oceanospirillales</taxon>
        <taxon>Saccharospirillaceae</taxon>
        <taxon>Reinekea</taxon>
    </lineage>
</organism>
<dbReference type="Proteomes" id="UP000005953">
    <property type="component" value="Unassembled WGS sequence"/>
</dbReference>
<dbReference type="HOGENOM" id="CLU_054590_7_2_6"/>
<dbReference type="STRING" id="314283.MED297_03015"/>
<dbReference type="RefSeq" id="WP_008047265.1">
    <property type="nucleotide sequence ID" value="NZ_CH724153.1"/>
</dbReference>
<evidence type="ECO:0000259" key="1">
    <source>
        <dbReference type="Pfam" id="PF01738"/>
    </source>
</evidence>
<reference evidence="2 3" key="1">
    <citation type="submission" date="2006-02" db="EMBL/GenBank/DDBJ databases">
        <authorList>
            <person name="Pinhassi J."/>
            <person name="Pedros-Alio C."/>
            <person name="Ferriera S."/>
            <person name="Johnson J."/>
            <person name="Kravitz S."/>
            <person name="Halpern A."/>
            <person name="Remington K."/>
            <person name="Beeson K."/>
            <person name="Tran B."/>
            <person name="Rogers Y.-H."/>
            <person name="Friedman R."/>
            <person name="Venter J.C."/>
        </authorList>
    </citation>
    <scope>NUCLEOTIDE SEQUENCE [LARGE SCALE GENOMIC DNA]</scope>
    <source>
        <strain evidence="2 3">MED297</strain>
    </source>
</reference>
<dbReference type="InterPro" id="IPR002925">
    <property type="entry name" value="Dienelactn_hydro"/>
</dbReference>
<proteinExistence type="predicted"/>
<protein>
    <submittedName>
        <fullName evidence="2">Putative carboxymethylenebutenolidase</fullName>
    </submittedName>
</protein>
<dbReference type="Gene3D" id="3.40.50.1820">
    <property type="entry name" value="alpha/beta hydrolase"/>
    <property type="match status" value="1"/>
</dbReference>
<dbReference type="Pfam" id="PF01738">
    <property type="entry name" value="DLH"/>
    <property type="match status" value="1"/>
</dbReference>
<dbReference type="EMBL" id="AAOE01000018">
    <property type="protein sequence ID" value="EAR08641.1"/>
    <property type="molecule type" value="Genomic_DNA"/>
</dbReference>
<dbReference type="PANTHER" id="PTHR46623:SF6">
    <property type="entry name" value="ALPHA_BETA-HYDROLASES SUPERFAMILY PROTEIN"/>
    <property type="match status" value="1"/>
</dbReference>
<gene>
    <name evidence="2" type="ORF">MED297_03015</name>
</gene>
<comment type="caution">
    <text evidence="2">The sequence shown here is derived from an EMBL/GenBank/DDBJ whole genome shotgun (WGS) entry which is preliminary data.</text>
</comment>
<dbReference type="InterPro" id="IPR029058">
    <property type="entry name" value="AB_hydrolase_fold"/>
</dbReference>
<dbReference type="PANTHER" id="PTHR46623">
    <property type="entry name" value="CARBOXYMETHYLENEBUTENOLIDASE-RELATED"/>
    <property type="match status" value="1"/>
</dbReference>
<feature type="domain" description="Dienelactone hydrolase" evidence="1">
    <location>
        <begin position="25"/>
        <end position="216"/>
    </location>
</feature>
<dbReference type="AlphaFoldDB" id="A4BGZ5"/>
<name>A4BGZ5_9GAMM</name>
<dbReference type="SUPFAM" id="SSF53474">
    <property type="entry name" value="alpha/beta-Hydrolases"/>
    <property type="match status" value="1"/>
</dbReference>
<keyword evidence="3" id="KW-1185">Reference proteome</keyword>
<dbReference type="OrthoDB" id="9787933at2"/>
<sequence length="221" mass="24142">MNIKLKAKDGHAFDCWVQAAEGKAIGGLVIVQEIFGVTDQLIAVAKQYAKQGLNVAIPALFDRQQPGTVVPFDQASIGLHLMQDAKVDENLADIRASVEELSKGGLDVAVMGFCWGGGLAVRCAQVLDIRCAVSFYGTRLSNYMNQPLAVPVQGHFGDQDDHVPEALLNEFKALYPQAEIFVYEAGHAFANESRPSYVKDAAELAHERTIRFIKKHLTESV</sequence>
<evidence type="ECO:0000313" key="2">
    <source>
        <dbReference type="EMBL" id="EAR08641.1"/>
    </source>
</evidence>
<dbReference type="InterPro" id="IPR051049">
    <property type="entry name" value="Dienelactone_hydrolase-like"/>
</dbReference>
<dbReference type="GO" id="GO:0016787">
    <property type="term" value="F:hydrolase activity"/>
    <property type="evidence" value="ECO:0007669"/>
    <property type="project" value="InterPro"/>
</dbReference>